<evidence type="ECO:0000256" key="4">
    <source>
        <dbReference type="ARBA" id="ARBA00022980"/>
    </source>
</evidence>
<dbReference type="HAMAP" id="MF_01315">
    <property type="entry name" value="Ribosomal_uS13"/>
    <property type="match status" value="1"/>
</dbReference>
<accession>A0A1N5VTS0</accession>
<keyword evidence="4 6" id="KW-0689">Ribosomal protein</keyword>
<keyword evidence="5 6" id="KW-0687">Ribonucleoprotein</keyword>
<feature type="region of interest" description="Disordered" evidence="8">
    <location>
        <begin position="128"/>
        <end position="154"/>
    </location>
</feature>
<dbReference type="Pfam" id="PF00416">
    <property type="entry name" value="Ribosomal_S13"/>
    <property type="match status" value="1"/>
</dbReference>
<evidence type="ECO:0000256" key="1">
    <source>
        <dbReference type="ARBA" id="ARBA00008080"/>
    </source>
</evidence>
<organism evidence="9 12">
    <name type="scientific">Cuniculiplasma divulgatum</name>
    <dbReference type="NCBI Taxonomy" id="1673428"/>
    <lineage>
        <taxon>Archaea</taxon>
        <taxon>Methanobacteriati</taxon>
        <taxon>Thermoplasmatota</taxon>
        <taxon>Thermoplasmata</taxon>
        <taxon>Thermoplasmatales</taxon>
        <taxon>Cuniculiplasmataceae</taxon>
        <taxon>Cuniculiplasma</taxon>
    </lineage>
</organism>
<dbReference type="GO" id="GO:0006412">
    <property type="term" value="P:translation"/>
    <property type="evidence" value="ECO:0007669"/>
    <property type="project" value="UniProtKB-UniRule"/>
</dbReference>
<evidence type="ECO:0000256" key="3">
    <source>
        <dbReference type="ARBA" id="ARBA00022884"/>
    </source>
</evidence>
<dbReference type="FunFam" id="1.10.8.50:FF:000001">
    <property type="entry name" value="30S ribosomal protein S13"/>
    <property type="match status" value="1"/>
</dbReference>
<dbReference type="AlphaFoldDB" id="A0A1N5VTS0"/>
<dbReference type="Gene3D" id="1.10.8.50">
    <property type="match status" value="1"/>
</dbReference>
<dbReference type="RefSeq" id="WP_021790104.1">
    <property type="nucleotide sequence ID" value="NZ_LT671858.1"/>
</dbReference>
<dbReference type="STRING" id="1673428.CPM_1502"/>
<dbReference type="SUPFAM" id="SSF46946">
    <property type="entry name" value="S13-like H2TH domain"/>
    <property type="match status" value="1"/>
</dbReference>
<evidence type="ECO:0000313" key="9">
    <source>
        <dbReference type="EMBL" id="SIM76288.1"/>
    </source>
</evidence>
<evidence type="ECO:0000256" key="6">
    <source>
        <dbReference type="HAMAP-Rule" id="MF_01315"/>
    </source>
</evidence>
<dbReference type="EMBL" id="LT719092">
    <property type="protein sequence ID" value="SJK85296.1"/>
    <property type="molecule type" value="Genomic_DNA"/>
</dbReference>
<dbReference type="InterPro" id="IPR001892">
    <property type="entry name" value="Ribosomal_uS13"/>
</dbReference>
<protein>
    <recommendedName>
        <fullName evidence="6">Small ribosomal subunit protein uS13</fullName>
    </recommendedName>
</protein>
<dbReference type="GO" id="GO:0003735">
    <property type="term" value="F:structural constituent of ribosome"/>
    <property type="evidence" value="ECO:0007669"/>
    <property type="project" value="InterPro"/>
</dbReference>
<reference evidence="9 12" key="1">
    <citation type="submission" date="2016-04" db="EMBL/GenBank/DDBJ databases">
        <authorList>
            <person name="Evans L.H."/>
            <person name="Alamgir A."/>
            <person name="Owens N."/>
            <person name="Weber N.D."/>
            <person name="Virtaneva K."/>
            <person name="Barbian K."/>
            <person name="Babar A."/>
            <person name="Rosenke K."/>
        </authorList>
    </citation>
    <scope>NUCLEOTIDE SEQUENCE [LARGE SCALE GENOMIC DNA]</scope>
    <source>
        <strain evidence="9">S5</strain>
        <strain evidence="12">S5(T) (JCM 30642 \VKM B-2941)</strain>
    </source>
</reference>
<dbReference type="PANTHER" id="PTHR10871:SF3">
    <property type="entry name" value="SMALL RIBOSOMAL SUBUNIT PROTEIN US13"/>
    <property type="match status" value="1"/>
</dbReference>
<dbReference type="NCBIfam" id="NF003140">
    <property type="entry name" value="PRK04053.1"/>
    <property type="match status" value="1"/>
</dbReference>
<reference evidence="11" key="3">
    <citation type="submission" date="2016-06" db="EMBL/GenBank/DDBJ databases">
        <authorList>
            <person name="Toshchakov V.S."/>
        </authorList>
    </citation>
    <scope>NUCLEOTIDE SEQUENCE [LARGE SCALE GENOMIC DNA]</scope>
    <source>
        <strain>PM4 (JCM 30641</strain>
        <strain evidence="11">\VKM B-2940)</strain>
    </source>
</reference>
<dbReference type="InterPro" id="IPR027437">
    <property type="entry name" value="Rbsml_uS13_C"/>
</dbReference>
<name>A0A1N5VTS0_9ARCH</name>
<dbReference type="InterPro" id="IPR018269">
    <property type="entry name" value="Ribosomal_uS13_CS"/>
</dbReference>
<evidence type="ECO:0000256" key="7">
    <source>
        <dbReference type="RuleBase" id="RU003830"/>
    </source>
</evidence>
<dbReference type="EMBL" id="LT671858">
    <property type="protein sequence ID" value="SIM76288.1"/>
    <property type="molecule type" value="Genomic_DNA"/>
</dbReference>
<proteinExistence type="inferred from homology"/>
<dbReference type="PIRSF" id="PIRSF002134">
    <property type="entry name" value="Ribosomal_S13"/>
    <property type="match status" value="1"/>
</dbReference>
<evidence type="ECO:0000256" key="5">
    <source>
        <dbReference type="ARBA" id="ARBA00023274"/>
    </source>
</evidence>
<dbReference type="PROSITE" id="PS00646">
    <property type="entry name" value="RIBOSOMAL_S13_1"/>
    <property type="match status" value="1"/>
</dbReference>
<dbReference type="PROSITE" id="PS50159">
    <property type="entry name" value="RIBOSOMAL_S13_2"/>
    <property type="match status" value="1"/>
</dbReference>
<dbReference type="GO" id="GO:0015935">
    <property type="term" value="C:small ribosomal subunit"/>
    <property type="evidence" value="ECO:0007669"/>
    <property type="project" value="TreeGrafter"/>
</dbReference>
<dbReference type="InterPro" id="IPR010979">
    <property type="entry name" value="Ribosomal_uS13-like_H2TH"/>
</dbReference>
<comment type="subunit">
    <text evidence="6">Part of the 30S ribosomal subunit. Forms a loose heterodimer with protein S19. Forms two bridges to the 50S subunit in the 70S ribosome.</text>
</comment>
<dbReference type="Proteomes" id="UP000187822">
    <property type="component" value="Chromosome I"/>
</dbReference>
<dbReference type="Gene3D" id="4.10.910.10">
    <property type="entry name" value="30s ribosomal protein s13, domain 2"/>
    <property type="match status" value="1"/>
</dbReference>
<comment type="similarity">
    <text evidence="1 6 7">Belongs to the universal ribosomal protein uS13 family.</text>
</comment>
<dbReference type="GO" id="GO:0019843">
    <property type="term" value="F:rRNA binding"/>
    <property type="evidence" value="ECO:0007669"/>
    <property type="project" value="UniProtKB-UniRule"/>
</dbReference>
<dbReference type="PANTHER" id="PTHR10871">
    <property type="entry name" value="30S RIBOSOMAL PROTEIN S13/40S RIBOSOMAL PROTEIN S18"/>
    <property type="match status" value="1"/>
</dbReference>
<keyword evidence="2 6" id="KW-0699">rRNA-binding</keyword>
<reference evidence="10" key="2">
    <citation type="submission" date="2016-06" db="EMBL/GenBank/DDBJ databases">
        <authorList>
            <person name="Olsen C.W."/>
            <person name="Carey S."/>
            <person name="Hinshaw L."/>
            <person name="Karasin A.I."/>
        </authorList>
    </citation>
    <scope>NUCLEOTIDE SEQUENCE [LARGE SCALE GENOMIC DNA]</scope>
    <source>
        <strain evidence="10">PM4</strain>
    </source>
</reference>
<dbReference type="KEGG" id="cdiv:CPM_1502"/>
<keyword evidence="11" id="KW-1185">Reference proteome</keyword>
<evidence type="ECO:0000313" key="11">
    <source>
        <dbReference type="Proteomes" id="UP000187822"/>
    </source>
</evidence>
<dbReference type="GO" id="GO:0005829">
    <property type="term" value="C:cytosol"/>
    <property type="evidence" value="ECO:0007669"/>
    <property type="project" value="TreeGrafter"/>
</dbReference>
<evidence type="ECO:0000313" key="10">
    <source>
        <dbReference type="EMBL" id="SJK85296.1"/>
    </source>
</evidence>
<evidence type="ECO:0000256" key="2">
    <source>
        <dbReference type="ARBA" id="ARBA00022730"/>
    </source>
</evidence>
<evidence type="ECO:0000313" key="12">
    <source>
        <dbReference type="Proteomes" id="UP000195607"/>
    </source>
</evidence>
<keyword evidence="3 6" id="KW-0694">RNA-binding</keyword>
<evidence type="ECO:0000256" key="8">
    <source>
        <dbReference type="SAM" id="MobiDB-lite"/>
    </source>
</evidence>
<dbReference type="InterPro" id="IPR019977">
    <property type="entry name" value="Ribosomal_uS13_archaeal"/>
</dbReference>
<comment type="function">
    <text evidence="6">Located at the top of the head of the 30S subunit, it contacts several helices of the 16S rRNA. In the 70S ribosome it contacts the 23S rRNA (bridge B1a) and protein L5 of the 50S subunit (bridge B1b), connecting the 2 subunits; these bridges are implicated in subunit movement.</text>
</comment>
<dbReference type="GeneID" id="41588750"/>
<sequence length="154" mass="17829">MPDEKEKTDFQYIVRIASMDLNGERDVVLALADLKGIGIRLAETLTKKLEIDESMRLGDLSEEKIEEIRDYIESEEYEDIPAWMMNNRSDPVTGKNMNLVGNDLNVQIQDNINTMKKIRSYRGIRHETHHKVRGQRTRSNGRKGLTVGVQRKKE</sequence>
<dbReference type="NCBIfam" id="TIGR03629">
    <property type="entry name" value="uS13_arch"/>
    <property type="match status" value="1"/>
</dbReference>
<feature type="compositionally biased region" description="Basic residues" evidence="8">
    <location>
        <begin position="128"/>
        <end position="141"/>
    </location>
</feature>
<dbReference type="OrthoDB" id="372127at2157"/>
<dbReference type="Proteomes" id="UP000195607">
    <property type="component" value="Chromosome I"/>
</dbReference>
<gene>
    <name evidence="6" type="primary">rps13</name>
    <name evidence="10" type="ORF">CPM_1502</name>
    <name evidence="9" type="ORF">CSP5_1508</name>
</gene>